<dbReference type="InterPro" id="IPR024755">
    <property type="entry name" value="cpYpsA"/>
</dbReference>
<dbReference type="SUPFAM" id="SSF102405">
    <property type="entry name" value="MCP/YpsA-like"/>
    <property type="match status" value="1"/>
</dbReference>
<comment type="caution">
    <text evidence="2">The sequence shown here is derived from an EMBL/GenBank/DDBJ whole genome shotgun (WGS) entry which is preliminary data.</text>
</comment>
<dbReference type="Pfam" id="PF12694">
    <property type="entry name" value="cpYpsA"/>
    <property type="match status" value="1"/>
</dbReference>
<keyword evidence="1" id="KW-0812">Transmembrane</keyword>
<gene>
    <name evidence="2" type="ORF">ACFFII_17665</name>
</gene>
<dbReference type="Gene3D" id="3.40.50.450">
    <property type="match status" value="1"/>
</dbReference>
<feature type="transmembrane region" description="Helical" evidence="1">
    <location>
        <begin position="214"/>
        <end position="231"/>
    </location>
</feature>
<protein>
    <submittedName>
        <fullName evidence="2">Molybdenum carrier protein</fullName>
    </submittedName>
</protein>
<evidence type="ECO:0000313" key="3">
    <source>
        <dbReference type="Proteomes" id="UP001589799"/>
    </source>
</evidence>
<organism evidence="2 3">
    <name type="scientific">Paracoccus niistensis</name>
    <dbReference type="NCBI Taxonomy" id="632935"/>
    <lineage>
        <taxon>Bacteria</taxon>
        <taxon>Pseudomonadati</taxon>
        <taxon>Pseudomonadota</taxon>
        <taxon>Alphaproteobacteria</taxon>
        <taxon>Rhodobacterales</taxon>
        <taxon>Paracoccaceae</taxon>
        <taxon>Paracoccus</taxon>
    </lineage>
</organism>
<evidence type="ECO:0000256" key="1">
    <source>
        <dbReference type="SAM" id="Phobius"/>
    </source>
</evidence>
<feature type="transmembrane region" description="Helical" evidence="1">
    <location>
        <begin position="285"/>
        <end position="304"/>
    </location>
</feature>
<keyword evidence="1" id="KW-0472">Membrane</keyword>
<sequence length="328" mass="36400">MVAKIISGGQTGVDRAALDVGLEVGISVGGWVPKGRIAEDGIISDDYPNLVEADDAAFNVRTRLNVGSADATLILTTDVTSEGTDYTRRIAQDTKKPCTVILLVDSDAAIERATEEVRRWLKSNKPTVLNVAGPRESQDQNAYMLAKRVLLSSLCDYPASVLEHGVPDAVLDRALDNIRHWDNIRWIVPFWYLSVAGASFLYLRPSVDQVDARLVAAAVLIVGAACLWLMYRTMHYHNAQREALIKTYFSKHMCPKKTEDLRPRSTDVLLSMTFRRWDVLPRATTWFMVLMAAVCGFAALVLWYGDIPSVIAELARFGLLRPDVGLPH</sequence>
<name>A0ABV6I8L1_9RHOB</name>
<dbReference type="Proteomes" id="UP001589799">
    <property type="component" value="Unassembled WGS sequence"/>
</dbReference>
<proteinExistence type="predicted"/>
<dbReference type="RefSeq" id="WP_377700181.1">
    <property type="nucleotide sequence ID" value="NZ_JBHLWE010000080.1"/>
</dbReference>
<dbReference type="EMBL" id="JBHLWE010000080">
    <property type="protein sequence ID" value="MFC0342564.1"/>
    <property type="molecule type" value="Genomic_DNA"/>
</dbReference>
<reference evidence="2 3" key="1">
    <citation type="submission" date="2024-09" db="EMBL/GenBank/DDBJ databases">
        <authorList>
            <person name="Sun Q."/>
            <person name="Mori K."/>
        </authorList>
    </citation>
    <scope>NUCLEOTIDE SEQUENCE [LARGE SCALE GENOMIC DNA]</scope>
    <source>
        <strain evidence="2 3">KCTC 22789</strain>
    </source>
</reference>
<feature type="transmembrane region" description="Helical" evidence="1">
    <location>
        <begin position="183"/>
        <end position="202"/>
    </location>
</feature>
<keyword evidence="3" id="KW-1185">Reference proteome</keyword>
<accession>A0ABV6I8L1</accession>
<evidence type="ECO:0000313" key="2">
    <source>
        <dbReference type="EMBL" id="MFC0342564.1"/>
    </source>
</evidence>
<keyword evidence="1" id="KW-1133">Transmembrane helix</keyword>